<keyword evidence="1" id="KW-0812">Transmembrane</keyword>
<proteinExistence type="predicted"/>
<dbReference type="AlphaFoldDB" id="A0A2M7RA06"/>
<evidence type="ECO:0000313" key="3">
    <source>
        <dbReference type="Proteomes" id="UP000229449"/>
    </source>
</evidence>
<feature type="transmembrane region" description="Helical" evidence="1">
    <location>
        <begin position="6"/>
        <end position="26"/>
    </location>
</feature>
<sequence length="81" mass="9562">ILPWIMFGGFFVLVTSFVFLPLAKILSWLSFVMMKYIVVVVTFFANLSFATIDLRFSLWVMFGSYLLLVYFVYQNLKKKKI</sequence>
<evidence type="ECO:0000256" key="1">
    <source>
        <dbReference type="SAM" id="Phobius"/>
    </source>
</evidence>
<dbReference type="Proteomes" id="UP000229449">
    <property type="component" value="Unassembled WGS sequence"/>
</dbReference>
<name>A0A2M7RA06_9BACT</name>
<protein>
    <recommendedName>
        <fullName evidence="4">ComEC/Rec2-related protein domain-containing protein</fullName>
    </recommendedName>
</protein>
<evidence type="ECO:0008006" key="4">
    <source>
        <dbReference type="Google" id="ProtNLM"/>
    </source>
</evidence>
<accession>A0A2M7RA06</accession>
<evidence type="ECO:0000313" key="2">
    <source>
        <dbReference type="EMBL" id="PIY93580.1"/>
    </source>
</evidence>
<feature type="transmembrane region" description="Helical" evidence="1">
    <location>
        <begin position="33"/>
        <end position="50"/>
    </location>
</feature>
<organism evidence="2 3">
    <name type="scientific">Candidatus Magasanikbacteria bacterium CG_4_10_14_0_8_um_filter_32_14</name>
    <dbReference type="NCBI Taxonomy" id="1974640"/>
    <lineage>
        <taxon>Bacteria</taxon>
        <taxon>Candidatus Magasanikiibacteriota</taxon>
    </lineage>
</organism>
<comment type="caution">
    <text evidence="2">The sequence shown here is derived from an EMBL/GenBank/DDBJ whole genome shotgun (WGS) entry which is preliminary data.</text>
</comment>
<reference evidence="3" key="1">
    <citation type="submission" date="2017-09" db="EMBL/GenBank/DDBJ databases">
        <title>Depth-based differentiation of microbial function through sediment-hosted aquifers and enrichment of novel symbionts in the deep terrestrial subsurface.</title>
        <authorList>
            <person name="Probst A.J."/>
            <person name="Ladd B."/>
            <person name="Jarett J.K."/>
            <person name="Geller-Mcgrath D.E."/>
            <person name="Sieber C.M.K."/>
            <person name="Emerson J.B."/>
            <person name="Anantharaman K."/>
            <person name="Thomas B.C."/>
            <person name="Malmstrom R."/>
            <person name="Stieglmeier M."/>
            <person name="Klingl A."/>
            <person name="Woyke T."/>
            <person name="Ryan C.M."/>
            <person name="Banfield J.F."/>
        </authorList>
    </citation>
    <scope>NUCLEOTIDE SEQUENCE [LARGE SCALE GENOMIC DNA]</scope>
</reference>
<gene>
    <name evidence="2" type="ORF">COY69_00885</name>
</gene>
<feature type="non-terminal residue" evidence="2">
    <location>
        <position position="1"/>
    </location>
</feature>
<keyword evidence="1" id="KW-0472">Membrane</keyword>
<feature type="transmembrane region" description="Helical" evidence="1">
    <location>
        <begin position="56"/>
        <end position="73"/>
    </location>
</feature>
<keyword evidence="1" id="KW-1133">Transmembrane helix</keyword>
<dbReference type="EMBL" id="PFMA01000024">
    <property type="protein sequence ID" value="PIY93580.1"/>
    <property type="molecule type" value="Genomic_DNA"/>
</dbReference>